<evidence type="ECO:0000313" key="2">
    <source>
        <dbReference type="EMBL" id="PMD31335.1"/>
    </source>
</evidence>
<organism evidence="2 3">
    <name type="scientific">Hyaloscypha variabilis (strain UAMH 11265 / GT02V1 / F)</name>
    <name type="common">Meliniomyces variabilis</name>
    <dbReference type="NCBI Taxonomy" id="1149755"/>
    <lineage>
        <taxon>Eukaryota</taxon>
        <taxon>Fungi</taxon>
        <taxon>Dikarya</taxon>
        <taxon>Ascomycota</taxon>
        <taxon>Pezizomycotina</taxon>
        <taxon>Leotiomycetes</taxon>
        <taxon>Helotiales</taxon>
        <taxon>Hyaloscyphaceae</taxon>
        <taxon>Hyaloscypha</taxon>
        <taxon>Hyaloscypha variabilis</taxon>
    </lineage>
</organism>
<keyword evidence="3" id="KW-1185">Reference proteome</keyword>
<name>A0A2J6QYJ3_HYAVF</name>
<proteinExistence type="predicted"/>
<accession>A0A2J6QYJ3</accession>
<evidence type="ECO:0000313" key="3">
    <source>
        <dbReference type="Proteomes" id="UP000235786"/>
    </source>
</evidence>
<dbReference type="EMBL" id="KZ613963">
    <property type="protein sequence ID" value="PMD31335.1"/>
    <property type="molecule type" value="Genomic_DNA"/>
</dbReference>
<dbReference type="Proteomes" id="UP000235786">
    <property type="component" value="Unassembled WGS sequence"/>
</dbReference>
<gene>
    <name evidence="2" type="ORF">L207DRAFT_591794</name>
</gene>
<protein>
    <submittedName>
        <fullName evidence="2">Uncharacterized protein</fullName>
    </submittedName>
</protein>
<feature type="signal peptide" evidence="1">
    <location>
        <begin position="1"/>
        <end position="20"/>
    </location>
</feature>
<evidence type="ECO:0000256" key="1">
    <source>
        <dbReference type="SAM" id="SignalP"/>
    </source>
</evidence>
<keyword evidence="1" id="KW-0732">Signal</keyword>
<dbReference type="AlphaFoldDB" id="A0A2J6QYJ3"/>
<feature type="chain" id="PRO_5014324560" evidence="1">
    <location>
        <begin position="21"/>
        <end position="359"/>
    </location>
</feature>
<reference evidence="2 3" key="1">
    <citation type="submission" date="2016-04" db="EMBL/GenBank/DDBJ databases">
        <title>A degradative enzymes factory behind the ericoid mycorrhizal symbiosis.</title>
        <authorList>
            <consortium name="DOE Joint Genome Institute"/>
            <person name="Martino E."/>
            <person name="Morin E."/>
            <person name="Grelet G."/>
            <person name="Kuo A."/>
            <person name="Kohler A."/>
            <person name="Daghino S."/>
            <person name="Barry K."/>
            <person name="Choi C."/>
            <person name="Cichocki N."/>
            <person name="Clum A."/>
            <person name="Copeland A."/>
            <person name="Hainaut M."/>
            <person name="Haridas S."/>
            <person name="Labutti K."/>
            <person name="Lindquist E."/>
            <person name="Lipzen A."/>
            <person name="Khouja H.-R."/>
            <person name="Murat C."/>
            <person name="Ohm R."/>
            <person name="Olson A."/>
            <person name="Spatafora J."/>
            <person name="Veneault-Fourrey C."/>
            <person name="Henrissat B."/>
            <person name="Grigoriev I."/>
            <person name="Martin F."/>
            <person name="Perotto S."/>
        </authorList>
    </citation>
    <scope>NUCLEOTIDE SEQUENCE [LARGE SCALE GENOMIC DNA]</scope>
    <source>
        <strain evidence="2 3">F</strain>
    </source>
</reference>
<sequence length="359" mass="39085">MSNFTISIVLASIFALYVLGKLLAARSNAVEPLTVQVVTPKRYSPVAPAMVKPLRAPAPDVSPSVAGALQQLSISDSTADVDDLITAFSSFSMEAPPLKSCLKSDRSRTSRPLHVHFQTQTISEVRLIEVSPGKRSTWCSGRTPHNLRPHIPGTKFWDFYANGDIFLHKSDGVFNPPGPARTARSVGGGMSSPVVAQLSATSGRYPRPSMPFIMLTHHARQVRLQHLTSSALDTSTSGHKSQVRSHKSQVTFFRTAPAVHLWIRYLKAEQPSSRHGSVLPIRTIVPFLLPSDINTRDRRSARDDMAESTNFLFRFLLRHVTVLPVGLDTQGLLGLAPGGSPSMVLSLHEAMGVSNSSII</sequence>
<dbReference type="OrthoDB" id="3521583at2759"/>